<reference evidence="3 4" key="1">
    <citation type="submission" date="2024-09" db="EMBL/GenBank/DDBJ databases">
        <title>Chromosome-scale assembly of Riccia sorocarpa.</title>
        <authorList>
            <person name="Paukszto L."/>
        </authorList>
    </citation>
    <scope>NUCLEOTIDE SEQUENCE [LARGE SCALE GENOMIC DNA]</scope>
    <source>
        <strain evidence="3">LP-2024</strain>
        <tissue evidence="3">Aerial parts of the thallus</tissue>
    </source>
</reference>
<dbReference type="Pfam" id="PF21859">
    <property type="entry name" value="Replitron_HUH"/>
    <property type="match status" value="1"/>
</dbReference>
<evidence type="ECO:0000313" key="3">
    <source>
        <dbReference type="EMBL" id="KAL3691406.1"/>
    </source>
</evidence>
<organism evidence="3 4">
    <name type="scientific">Riccia sorocarpa</name>
    <dbReference type="NCBI Taxonomy" id="122646"/>
    <lineage>
        <taxon>Eukaryota</taxon>
        <taxon>Viridiplantae</taxon>
        <taxon>Streptophyta</taxon>
        <taxon>Embryophyta</taxon>
        <taxon>Marchantiophyta</taxon>
        <taxon>Marchantiopsida</taxon>
        <taxon>Marchantiidae</taxon>
        <taxon>Marchantiales</taxon>
        <taxon>Ricciaceae</taxon>
        <taxon>Riccia</taxon>
    </lineage>
</organism>
<comment type="caution">
    <text evidence="3">The sequence shown here is derived from an EMBL/GenBank/DDBJ whole genome shotgun (WGS) entry which is preliminary data.</text>
</comment>
<evidence type="ECO:0000259" key="2">
    <source>
        <dbReference type="Pfam" id="PF21859"/>
    </source>
</evidence>
<dbReference type="InterPro" id="IPR054424">
    <property type="entry name" value="Replitron_HUH"/>
</dbReference>
<accession>A0ABD3HMQ5</accession>
<proteinExistence type="predicted"/>
<keyword evidence="4" id="KW-1185">Reference proteome</keyword>
<feature type="region of interest" description="Disordered" evidence="1">
    <location>
        <begin position="99"/>
        <end position="153"/>
    </location>
</feature>
<protein>
    <recommendedName>
        <fullName evidence="2">Replitron HUH endonuclease domain-containing protein</fullName>
    </recommendedName>
</protein>
<evidence type="ECO:0000256" key="1">
    <source>
        <dbReference type="SAM" id="MobiDB-lite"/>
    </source>
</evidence>
<dbReference type="EMBL" id="JBJQOH010000003">
    <property type="protein sequence ID" value="KAL3691406.1"/>
    <property type="molecule type" value="Genomic_DNA"/>
</dbReference>
<feature type="compositionally biased region" description="Polar residues" evidence="1">
    <location>
        <begin position="99"/>
        <end position="114"/>
    </location>
</feature>
<gene>
    <name evidence="3" type="ORF">R1sor_005057</name>
</gene>
<dbReference type="AlphaFoldDB" id="A0ABD3HMQ5"/>
<name>A0ABD3HMQ5_9MARC</name>
<dbReference type="Proteomes" id="UP001633002">
    <property type="component" value="Unassembled WGS sequence"/>
</dbReference>
<feature type="domain" description="Replitron HUH endonuclease" evidence="2">
    <location>
        <begin position="162"/>
        <end position="284"/>
    </location>
</feature>
<sequence length="476" mass="53975">MASWLKQRWTCVDLEIPLPVSCFCIEVFNRPLCLGCSYDIRVHPRAEQEQVGDSQSAEEAIDDAGIYSVLSQNICLCKQVFGSDSQCFCGYGQAAQTESSRQPVTTRMQTAQQETAPVTRTTKRRPTTNPANGSDKQKHPIEPEAKGRKPRRVPEKMFDMSLTISIPGTDIKGETFDVLVNFLEERAEMGVLVLERGDSHLQLHIQGLLRISTSSTRALKTEIRDRIGWQEAGPLGGSICVKSLKYKGLHTVIGIIGYCLKDEGEEHFRFHSKNVSEAQKEEGKRVHAIYGASEYKNRLELTPVNVLGRALQFRRYRVKNPVTITCIRCVREMFYSGHYMPGFRWLTSAKVSPLRAERIWRACTNPQSVEVADCRNILFGIDTPARYFEPETAIKTEFDTDADLDDEMHENELPADDDDTDINVVNLERQEESGVDLERVQEALLSAGFAVDRNGKGKMHEKHDNETLPEYIRLWR</sequence>
<feature type="compositionally biased region" description="Basic and acidic residues" evidence="1">
    <location>
        <begin position="135"/>
        <end position="153"/>
    </location>
</feature>
<evidence type="ECO:0000313" key="4">
    <source>
        <dbReference type="Proteomes" id="UP001633002"/>
    </source>
</evidence>